<feature type="domain" description="Trimeric autotransporter adhesin YadA-like head" evidence="1">
    <location>
        <begin position="31"/>
        <end position="54"/>
    </location>
</feature>
<dbReference type="Pfam" id="PF05662">
    <property type="entry name" value="YadA_stalk"/>
    <property type="match status" value="1"/>
</dbReference>
<feature type="non-terminal residue" evidence="3">
    <location>
        <position position="460"/>
    </location>
</feature>
<dbReference type="InterPro" id="IPR008640">
    <property type="entry name" value="Adhesin_Head_dom"/>
</dbReference>
<dbReference type="Gene3D" id="2.150.10.10">
    <property type="entry name" value="Serralysin-like metalloprotease, C-terminal"/>
    <property type="match status" value="3"/>
</dbReference>
<dbReference type="RefSeq" id="WP_207906475.1">
    <property type="nucleotide sequence ID" value="NZ_SLXJ01000004.1"/>
</dbReference>
<proteinExistence type="predicted"/>
<feature type="domain" description="Trimeric autotransporter adhesin YadA-like head" evidence="1">
    <location>
        <begin position="94"/>
        <end position="114"/>
    </location>
</feature>
<comment type="caution">
    <text evidence="3">The sequence shown here is derived from an EMBL/GenBank/DDBJ whole genome shotgun (WGS) entry which is preliminary data.</text>
</comment>
<dbReference type="GO" id="GO:0019867">
    <property type="term" value="C:outer membrane"/>
    <property type="evidence" value="ECO:0007669"/>
    <property type="project" value="InterPro"/>
</dbReference>
<dbReference type="SUPFAM" id="SSF101967">
    <property type="entry name" value="Adhesin YadA, collagen-binding domain"/>
    <property type="match status" value="3"/>
</dbReference>
<keyword evidence="4" id="KW-1185">Reference proteome</keyword>
<feature type="domain" description="Trimeric autotransporter adhesin YadA-like head" evidence="1">
    <location>
        <begin position="174"/>
        <end position="196"/>
    </location>
</feature>
<dbReference type="AlphaFoldDB" id="A0A4R2N9X0"/>
<feature type="domain" description="Trimeric autotransporter adhesin YadA-like head" evidence="1">
    <location>
        <begin position="244"/>
        <end position="270"/>
    </location>
</feature>
<accession>A0A4R2N9X0</accession>
<evidence type="ECO:0000259" key="1">
    <source>
        <dbReference type="Pfam" id="PF05658"/>
    </source>
</evidence>
<organism evidence="3 4">
    <name type="scientific">Nicoletella semolina</name>
    <dbReference type="NCBI Taxonomy" id="271160"/>
    <lineage>
        <taxon>Bacteria</taxon>
        <taxon>Pseudomonadati</taxon>
        <taxon>Pseudomonadota</taxon>
        <taxon>Gammaproteobacteria</taxon>
        <taxon>Pasteurellales</taxon>
        <taxon>Pasteurellaceae</taxon>
        <taxon>Nicoletella</taxon>
    </lineage>
</organism>
<feature type="domain" description="Trimeric autotransporter adhesin YadA-like head" evidence="1">
    <location>
        <begin position="116"/>
        <end position="141"/>
    </location>
</feature>
<evidence type="ECO:0000313" key="3">
    <source>
        <dbReference type="EMBL" id="TCP17772.1"/>
    </source>
</evidence>
<feature type="domain" description="Trimeric autotransporter adhesin YadA-like stalk" evidence="2">
    <location>
        <begin position="316"/>
        <end position="353"/>
    </location>
</feature>
<gene>
    <name evidence="3" type="ORF">EV693_1041</name>
</gene>
<dbReference type="Pfam" id="PF05658">
    <property type="entry name" value="YadA_head"/>
    <property type="match status" value="5"/>
</dbReference>
<dbReference type="Gene3D" id="1.20.5.170">
    <property type="match status" value="1"/>
</dbReference>
<evidence type="ECO:0000313" key="4">
    <source>
        <dbReference type="Proteomes" id="UP000295537"/>
    </source>
</evidence>
<dbReference type="EMBL" id="SLXJ01000004">
    <property type="protein sequence ID" value="TCP17772.1"/>
    <property type="molecule type" value="Genomic_DNA"/>
</dbReference>
<dbReference type="InterPro" id="IPR008635">
    <property type="entry name" value="Coiled_stalk_dom"/>
</dbReference>
<dbReference type="InterPro" id="IPR011049">
    <property type="entry name" value="Serralysin-like_metalloprot_C"/>
</dbReference>
<protein>
    <submittedName>
        <fullName evidence="3">Trimeric autotransporter adhesin</fullName>
    </submittedName>
</protein>
<sequence length="460" mass="48359">MSNYYNAIAIGKDAFSYRSSLAFGTSTFSYTDSIALGSYAQANAYRSIVLGYNAFNGSDNRRSVVIGSFANLQGQGKGGVLLGDFTTGNGNSIIALGSRAKAYSNYAMAFGYNALADKQDAIAAGRNAKALDRDTIVLGRGTMAVHNDAIAIGKFAFAYRNSLSFGQNTFSYIDAIALGSYAQANAYRSLVFGYDARNSLNSFNSIAIGSFAHLQGNSTDGVLLGSRTSGNGIGVLALGGRATAQSDYASAIGYNAQATLKHSVAIGAYSSTTDAKAINNAKIDDYTFNNFFGAIKNSGHIVSFGRPDFTRQLKFVAPGEVSEQSTDAINGSQLYSIAKTIIEKITASTVSAAPALTVDKAKPEKVDGTLVTDYQIDLADTTKNDIEKGVDAHTTVNNQGLTFAADNGNTQSQKLGSTLSLNGDSNITTKAKDNTVEITLNRNISLDSVSTGQTRLDNHG</sequence>
<name>A0A4R2N9X0_9PAST</name>
<reference evidence="3 4" key="1">
    <citation type="submission" date="2019-03" db="EMBL/GenBank/DDBJ databases">
        <title>Genomic Encyclopedia of Type Strains, Phase IV (KMG-IV): sequencing the most valuable type-strain genomes for metagenomic binning, comparative biology and taxonomic classification.</title>
        <authorList>
            <person name="Goeker M."/>
        </authorList>
    </citation>
    <scope>NUCLEOTIDE SEQUENCE [LARGE SCALE GENOMIC DNA]</scope>
    <source>
        <strain evidence="3 4">DSM 16380</strain>
    </source>
</reference>
<evidence type="ECO:0000259" key="2">
    <source>
        <dbReference type="Pfam" id="PF05662"/>
    </source>
</evidence>
<dbReference type="Proteomes" id="UP000295537">
    <property type="component" value="Unassembled WGS sequence"/>
</dbReference>